<organism evidence="2 3">
    <name type="scientific">Citricoccus alkalitolerans</name>
    <dbReference type="NCBI Taxonomy" id="246603"/>
    <lineage>
        <taxon>Bacteria</taxon>
        <taxon>Bacillati</taxon>
        <taxon>Actinomycetota</taxon>
        <taxon>Actinomycetes</taxon>
        <taxon>Micrococcales</taxon>
        <taxon>Micrococcaceae</taxon>
        <taxon>Citricoccus</taxon>
    </lineage>
</organism>
<dbReference type="GO" id="GO:0016491">
    <property type="term" value="F:oxidoreductase activity"/>
    <property type="evidence" value="ECO:0007669"/>
    <property type="project" value="UniProtKB-KW"/>
</dbReference>
<sequence length="266" mass="26818">MGIGENGNKPVAIVTGGGTGIGAATAALLSESGWDVAICGRRASLLDKVAAETGARAIPVDMSVESSAEEVVGSVLDQFGRIDGVVLNAAIARAGSFSETSDWLWREMLETNLVSAARLTRAVISHFPDSGGSVVGVASLAALRASSFLSGYAASKAGLGLMLQSVAVEFGKAGVRANLVCPGLVKTEMSASSLSAVAERDGVSLDAAYDLATRPVPLRRAGASSEIASVIAFLLSEGASYLTGTIIPVDGGASAVDVAALVYEDN</sequence>
<dbReference type="RefSeq" id="WP_344228396.1">
    <property type="nucleotide sequence ID" value="NZ_BAAALH010000002.1"/>
</dbReference>
<dbReference type="PANTHER" id="PTHR43975">
    <property type="entry name" value="ZGC:101858"/>
    <property type="match status" value="1"/>
</dbReference>
<dbReference type="EMBL" id="JBHSEN010000001">
    <property type="protein sequence ID" value="MFC4429441.1"/>
    <property type="molecule type" value="Genomic_DNA"/>
</dbReference>
<dbReference type="PROSITE" id="PS00061">
    <property type="entry name" value="ADH_SHORT"/>
    <property type="match status" value="1"/>
</dbReference>
<dbReference type="EC" id="1.1.1.-" evidence="2"/>
<evidence type="ECO:0000313" key="3">
    <source>
        <dbReference type="Proteomes" id="UP001595965"/>
    </source>
</evidence>
<dbReference type="SUPFAM" id="SSF51735">
    <property type="entry name" value="NAD(P)-binding Rossmann-fold domains"/>
    <property type="match status" value="1"/>
</dbReference>
<gene>
    <name evidence="2" type="ORF">ACFO0K_07085</name>
</gene>
<dbReference type="InterPro" id="IPR036291">
    <property type="entry name" value="NAD(P)-bd_dom_sf"/>
</dbReference>
<dbReference type="CDD" id="cd05233">
    <property type="entry name" value="SDR_c"/>
    <property type="match status" value="1"/>
</dbReference>
<dbReference type="InterPro" id="IPR002347">
    <property type="entry name" value="SDR_fam"/>
</dbReference>
<dbReference type="PRINTS" id="PR00080">
    <property type="entry name" value="SDRFAMILY"/>
</dbReference>
<evidence type="ECO:0000256" key="1">
    <source>
        <dbReference type="ARBA" id="ARBA00006484"/>
    </source>
</evidence>
<comment type="similarity">
    <text evidence="1">Belongs to the short-chain dehydrogenases/reductases (SDR) family.</text>
</comment>
<comment type="caution">
    <text evidence="2">The sequence shown here is derived from an EMBL/GenBank/DDBJ whole genome shotgun (WGS) entry which is preliminary data.</text>
</comment>
<keyword evidence="3" id="KW-1185">Reference proteome</keyword>
<accession>A0ABV8XWT8</accession>
<dbReference type="InterPro" id="IPR020904">
    <property type="entry name" value="Sc_DH/Rdtase_CS"/>
</dbReference>
<dbReference type="PRINTS" id="PR00081">
    <property type="entry name" value="GDHRDH"/>
</dbReference>
<dbReference type="Gene3D" id="3.40.50.720">
    <property type="entry name" value="NAD(P)-binding Rossmann-like Domain"/>
    <property type="match status" value="1"/>
</dbReference>
<evidence type="ECO:0000313" key="2">
    <source>
        <dbReference type="EMBL" id="MFC4429441.1"/>
    </source>
</evidence>
<name>A0ABV8XWT8_9MICC</name>
<dbReference type="Proteomes" id="UP001595965">
    <property type="component" value="Unassembled WGS sequence"/>
</dbReference>
<keyword evidence="2" id="KW-0560">Oxidoreductase</keyword>
<reference evidence="3" key="1">
    <citation type="journal article" date="2019" name="Int. J. Syst. Evol. Microbiol.">
        <title>The Global Catalogue of Microorganisms (GCM) 10K type strain sequencing project: providing services to taxonomists for standard genome sequencing and annotation.</title>
        <authorList>
            <consortium name="The Broad Institute Genomics Platform"/>
            <consortium name="The Broad Institute Genome Sequencing Center for Infectious Disease"/>
            <person name="Wu L."/>
            <person name="Ma J."/>
        </authorList>
    </citation>
    <scope>NUCLEOTIDE SEQUENCE [LARGE SCALE GENOMIC DNA]</scope>
    <source>
        <strain evidence="3">CGMCC 1.12125</strain>
    </source>
</reference>
<protein>
    <submittedName>
        <fullName evidence="2">SDR family NAD(P)-dependent oxidoreductase</fullName>
        <ecNumber evidence="2">1.1.1.-</ecNumber>
    </submittedName>
</protein>
<dbReference type="Pfam" id="PF13561">
    <property type="entry name" value="adh_short_C2"/>
    <property type="match status" value="1"/>
</dbReference>
<proteinExistence type="inferred from homology"/>
<dbReference type="PANTHER" id="PTHR43975:SF2">
    <property type="entry name" value="EG:BACR7A4.14 PROTEIN-RELATED"/>
    <property type="match status" value="1"/>
</dbReference>